<dbReference type="Pfam" id="PF01547">
    <property type="entry name" value="SBP_bac_1"/>
    <property type="match status" value="1"/>
</dbReference>
<dbReference type="Proteomes" id="UP000184088">
    <property type="component" value="Unassembled WGS sequence"/>
</dbReference>
<dbReference type="InterPro" id="IPR006059">
    <property type="entry name" value="SBP"/>
</dbReference>
<reference evidence="7 8" key="1">
    <citation type="submission" date="2016-11" db="EMBL/GenBank/DDBJ databases">
        <authorList>
            <person name="Jaros S."/>
            <person name="Januszkiewicz K."/>
            <person name="Wedrychowicz H."/>
        </authorList>
    </citation>
    <scope>NUCLEOTIDE SEQUENCE [LARGE SCALE GENOMIC DNA]</scope>
    <source>
        <strain evidence="7 8">DSM 17918</strain>
    </source>
</reference>
<dbReference type="OrthoDB" id="55273at2"/>
<evidence type="ECO:0000256" key="6">
    <source>
        <dbReference type="SAM" id="SignalP"/>
    </source>
</evidence>
<dbReference type="SUPFAM" id="SSF53850">
    <property type="entry name" value="Periplasmic binding protein-like II"/>
    <property type="match status" value="1"/>
</dbReference>
<protein>
    <submittedName>
        <fullName evidence="7">ABC-type glycerol-3-phosphate transport system, substrate-binding protein</fullName>
    </submittedName>
</protein>
<dbReference type="PANTHER" id="PTHR43649">
    <property type="entry name" value="ARABINOSE-BINDING PROTEIN-RELATED"/>
    <property type="match status" value="1"/>
</dbReference>
<dbReference type="PANTHER" id="PTHR43649:SF33">
    <property type="entry name" value="POLYGALACTURONAN_RHAMNOGALACTURONAN-BINDING PROTEIN YTCQ"/>
    <property type="match status" value="1"/>
</dbReference>
<keyword evidence="3" id="KW-0472">Membrane</keyword>
<dbReference type="STRING" id="1121256.SAMN02746089_02787"/>
<name>A0A1M5FNW7_9THEO</name>
<evidence type="ECO:0000256" key="3">
    <source>
        <dbReference type="ARBA" id="ARBA00023136"/>
    </source>
</evidence>
<dbReference type="EMBL" id="FQVH01000073">
    <property type="protein sequence ID" value="SHF93186.1"/>
    <property type="molecule type" value="Genomic_DNA"/>
</dbReference>
<accession>A0A1M5FNW7</accession>
<organism evidence="7 8">
    <name type="scientific">Caldanaerobius fijiensis DSM 17918</name>
    <dbReference type="NCBI Taxonomy" id="1121256"/>
    <lineage>
        <taxon>Bacteria</taxon>
        <taxon>Bacillati</taxon>
        <taxon>Bacillota</taxon>
        <taxon>Clostridia</taxon>
        <taxon>Thermoanaerobacterales</taxon>
        <taxon>Thermoanaerobacteraceae</taxon>
        <taxon>Caldanaerobius</taxon>
    </lineage>
</organism>
<keyword evidence="5" id="KW-0449">Lipoprotein</keyword>
<feature type="signal peptide" evidence="6">
    <location>
        <begin position="1"/>
        <end position="23"/>
    </location>
</feature>
<evidence type="ECO:0000256" key="4">
    <source>
        <dbReference type="ARBA" id="ARBA00023139"/>
    </source>
</evidence>
<evidence type="ECO:0000256" key="5">
    <source>
        <dbReference type="ARBA" id="ARBA00023288"/>
    </source>
</evidence>
<evidence type="ECO:0000313" key="7">
    <source>
        <dbReference type="EMBL" id="SHF93186.1"/>
    </source>
</evidence>
<feature type="chain" id="PRO_5038923237" evidence="6">
    <location>
        <begin position="24"/>
        <end position="446"/>
    </location>
</feature>
<evidence type="ECO:0000256" key="1">
    <source>
        <dbReference type="ARBA" id="ARBA00022475"/>
    </source>
</evidence>
<dbReference type="Gene3D" id="3.40.190.10">
    <property type="entry name" value="Periplasmic binding protein-like II"/>
    <property type="match status" value="1"/>
</dbReference>
<gene>
    <name evidence="7" type="ORF">SAMN02746089_02787</name>
</gene>
<evidence type="ECO:0000313" key="8">
    <source>
        <dbReference type="Proteomes" id="UP000184088"/>
    </source>
</evidence>
<keyword evidence="2 6" id="KW-0732">Signal</keyword>
<dbReference type="PROSITE" id="PS51257">
    <property type="entry name" value="PROKAR_LIPOPROTEIN"/>
    <property type="match status" value="1"/>
</dbReference>
<keyword evidence="8" id="KW-1185">Reference proteome</keyword>
<dbReference type="AlphaFoldDB" id="A0A1M5FNW7"/>
<dbReference type="RefSeq" id="WP_073346655.1">
    <property type="nucleotide sequence ID" value="NZ_FQVH01000073.1"/>
</dbReference>
<evidence type="ECO:0000256" key="2">
    <source>
        <dbReference type="ARBA" id="ARBA00022729"/>
    </source>
</evidence>
<proteinExistence type="predicted"/>
<sequence>MLSKRKIITLLLMIFMIASMVTGCSSRTNSSTANSAGKTRASNLAEKNPEDYKGTIVLWSFTDEPKYMIEKFNKVYPNIKVQFTQMPFNDYITKMKSVLQAGVGVPDVFSGEIQFVKIWSETDYWENLSAPPYNADKIAANMVPYVVKLGSDEKGNIRALSWQATPGGFWYRRSLAKKYFGTDDPDKISQMMSTMSGLFDMGKKIYQESGGKIHLLANWGDLQSLQYAIRKNPWVKDNTLFIDPEMMKVFDLAKEARDNNIEAKINSWTPAWAASMAQGTVFGYFIPSWGLQFVLKVNAPKTSGDWALATGPAHLWGGGTWFGIYSKSQKKDLAWQFVKFVTSNEDYLRQYVKDKGDFISYVPIIKEFANSDSFKEPFLGGQNYYKVLSKEAQYIDASVITKYDANINTFFGNAVGLYVDGKKSKGDAINQFKKDVKNAYPDIKVD</sequence>
<keyword evidence="1" id="KW-1003">Cell membrane</keyword>
<keyword evidence="4" id="KW-0564">Palmitate</keyword>
<dbReference type="InterPro" id="IPR050490">
    <property type="entry name" value="Bact_solute-bd_prot1"/>
</dbReference>